<protein>
    <submittedName>
        <fullName evidence="2">N-acetyltransferase</fullName>
    </submittedName>
</protein>
<dbReference type="PANTHER" id="PTHR13947:SF37">
    <property type="entry name" value="LD18367P"/>
    <property type="match status" value="1"/>
</dbReference>
<dbReference type="GO" id="GO:0008080">
    <property type="term" value="F:N-acetyltransferase activity"/>
    <property type="evidence" value="ECO:0007669"/>
    <property type="project" value="InterPro"/>
</dbReference>
<evidence type="ECO:0000313" key="2">
    <source>
        <dbReference type="EMBL" id="PAE88307.1"/>
    </source>
</evidence>
<dbReference type="Gene3D" id="3.40.630.30">
    <property type="match status" value="1"/>
</dbReference>
<dbReference type="SUPFAM" id="SSF55729">
    <property type="entry name" value="Acyl-CoA N-acyltransferases (Nat)"/>
    <property type="match status" value="1"/>
</dbReference>
<reference evidence="2 3" key="1">
    <citation type="submission" date="2017-07" db="EMBL/GenBank/DDBJ databases">
        <title>Isolation and whole genome analysis of endospore-forming bacteria from heroin.</title>
        <authorList>
            <person name="Kalinowski J."/>
            <person name="Ahrens B."/>
            <person name="Al-Dilaimi A."/>
            <person name="Winkler A."/>
            <person name="Wibberg D."/>
            <person name="Schleenbecker U."/>
            <person name="Ruckert C."/>
            <person name="Wolfel R."/>
            <person name="Grass G."/>
        </authorList>
    </citation>
    <scope>NUCLEOTIDE SEQUENCE [LARGE SCALE GENOMIC DNA]</scope>
    <source>
        <strain evidence="2 3">7539</strain>
    </source>
</reference>
<name>A0A268NXS7_SHOCL</name>
<comment type="caution">
    <text evidence="2">The sequence shown here is derived from an EMBL/GenBank/DDBJ whole genome shotgun (WGS) entry which is preliminary data.</text>
</comment>
<evidence type="ECO:0000313" key="3">
    <source>
        <dbReference type="Proteomes" id="UP000216207"/>
    </source>
</evidence>
<dbReference type="PROSITE" id="PS51186">
    <property type="entry name" value="GNAT"/>
    <property type="match status" value="1"/>
</dbReference>
<dbReference type="CDD" id="cd04301">
    <property type="entry name" value="NAT_SF"/>
    <property type="match status" value="1"/>
</dbReference>
<keyword evidence="1 2" id="KW-0808">Transferase</keyword>
<dbReference type="EMBL" id="NPCC01000017">
    <property type="protein sequence ID" value="PAE88307.1"/>
    <property type="molecule type" value="Genomic_DNA"/>
</dbReference>
<proteinExistence type="predicted"/>
<dbReference type="AlphaFoldDB" id="A0A268NXS7"/>
<sequence length="151" mass="16933">MNIRRLEAGEPLPWTLLLLADPSEKLVQDYCQRGTCYVAEDEEGTIIGEYVLVPTRPDTVELVNVAVEEAHQGKKIGKQLVSHAVATAKKQGYKTIEVGTGNSGASQLMLYQKCGFRITHVDRDFFVRHYEEPIEENGLPCVDMIRLSQDL</sequence>
<dbReference type="PANTHER" id="PTHR13947">
    <property type="entry name" value="GNAT FAMILY N-ACETYLTRANSFERASE"/>
    <property type="match status" value="1"/>
</dbReference>
<dbReference type="InterPro" id="IPR050769">
    <property type="entry name" value="NAT_camello-type"/>
</dbReference>
<dbReference type="Proteomes" id="UP000216207">
    <property type="component" value="Unassembled WGS sequence"/>
</dbReference>
<dbReference type="InterPro" id="IPR000182">
    <property type="entry name" value="GNAT_dom"/>
</dbReference>
<dbReference type="InterPro" id="IPR016181">
    <property type="entry name" value="Acyl_CoA_acyltransferase"/>
</dbReference>
<organism evidence="2 3">
    <name type="scientific">Shouchella clausii</name>
    <name type="common">Alkalihalobacillus clausii</name>
    <dbReference type="NCBI Taxonomy" id="79880"/>
    <lineage>
        <taxon>Bacteria</taxon>
        <taxon>Bacillati</taxon>
        <taxon>Bacillota</taxon>
        <taxon>Bacilli</taxon>
        <taxon>Bacillales</taxon>
        <taxon>Bacillaceae</taxon>
        <taxon>Shouchella</taxon>
    </lineage>
</organism>
<accession>A0A268NXS7</accession>
<evidence type="ECO:0000256" key="1">
    <source>
        <dbReference type="ARBA" id="ARBA00022679"/>
    </source>
</evidence>
<gene>
    <name evidence="2" type="ORF">CHH72_13595</name>
</gene>
<dbReference type="RefSeq" id="WP_011245597.1">
    <property type="nucleotide sequence ID" value="NZ_BOQQ01000007.1"/>
</dbReference>
<dbReference type="OMA" id="KCGFRIQ"/>
<dbReference type="Pfam" id="PF13508">
    <property type="entry name" value="Acetyltransf_7"/>
    <property type="match status" value="1"/>
</dbReference>